<dbReference type="PANTHER" id="PTHR32071:SF3">
    <property type="entry name" value="HTH-TYPE TRANSCRIPTIONAL REGULATORY PROTEIN TYRR"/>
    <property type="match status" value="1"/>
</dbReference>
<dbReference type="NCBIfam" id="TIGR04381">
    <property type="entry name" value="HTH_TypR"/>
    <property type="match status" value="1"/>
</dbReference>
<dbReference type="NCBIfam" id="NF008085">
    <property type="entry name" value="PRK10820.1"/>
    <property type="match status" value="1"/>
</dbReference>
<evidence type="ECO:0000256" key="7">
    <source>
        <dbReference type="ARBA" id="ARBA00023015"/>
    </source>
</evidence>
<evidence type="ECO:0000256" key="2">
    <source>
        <dbReference type="ARBA" id="ARBA00022490"/>
    </source>
</evidence>
<dbReference type="SUPFAM" id="SSF52540">
    <property type="entry name" value="P-loop containing nucleoside triphosphate hydrolases"/>
    <property type="match status" value="1"/>
</dbReference>
<dbReference type="CDD" id="cd00009">
    <property type="entry name" value="AAA"/>
    <property type="match status" value="1"/>
</dbReference>
<comment type="subcellular location">
    <subcellularLocation>
        <location evidence="1">Cytoplasm</location>
    </subcellularLocation>
</comment>
<dbReference type="PROSITE" id="PS51671">
    <property type="entry name" value="ACT"/>
    <property type="match status" value="1"/>
</dbReference>
<evidence type="ECO:0000256" key="9">
    <source>
        <dbReference type="ARBA" id="ARBA00023159"/>
    </source>
</evidence>
<dbReference type="SMART" id="SM00091">
    <property type="entry name" value="PAS"/>
    <property type="match status" value="1"/>
</dbReference>
<protein>
    <recommendedName>
        <fullName evidence="11">HTH-type transcriptional regulatory protein TyrR</fullName>
    </recommendedName>
</protein>
<dbReference type="Pfam" id="PF00158">
    <property type="entry name" value="Sigma54_activat"/>
    <property type="match status" value="1"/>
</dbReference>
<evidence type="ECO:0000256" key="11">
    <source>
        <dbReference type="ARBA" id="ARBA00029500"/>
    </source>
</evidence>
<dbReference type="GO" id="GO:0005524">
    <property type="term" value="F:ATP binding"/>
    <property type="evidence" value="ECO:0007669"/>
    <property type="project" value="UniProtKB-KW"/>
</dbReference>
<keyword evidence="16" id="KW-1185">Reference proteome</keyword>
<dbReference type="FunFam" id="3.40.50.300:FF:000006">
    <property type="entry name" value="DNA-binding transcriptional regulator NtrC"/>
    <property type="match status" value="1"/>
</dbReference>
<dbReference type="GO" id="GO:0003677">
    <property type="term" value="F:DNA binding"/>
    <property type="evidence" value="ECO:0007669"/>
    <property type="project" value="UniProtKB-KW"/>
</dbReference>
<dbReference type="InterPro" id="IPR027417">
    <property type="entry name" value="P-loop_NTPase"/>
</dbReference>
<keyword evidence="10" id="KW-0804">Transcription</keyword>
<dbReference type="InterPro" id="IPR002912">
    <property type="entry name" value="ACT_dom"/>
</dbReference>
<evidence type="ECO:0000259" key="12">
    <source>
        <dbReference type="PROSITE" id="PS50045"/>
    </source>
</evidence>
<keyword evidence="6" id="KW-0067">ATP-binding</keyword>
<reference evidence="15" key="2">
    <citation type="submission" date="2020-09" db="EMBL/GenBank/DDBJ databases">
        <authorList>
            <person name="Sun Q."/>
            <person name="Kim S."/>
        </authorList>
    </citation>
    <scope>NUCLEOTIDE SEQUENCE</scope>
    <source>
        <strain evidence="15">KCTC 22164</strain>
    </source>
</reference>
<dbReference type="Gene3D" id="1.10.10.60">
    <property type="entry name" value="Homeodomain-like"/>
    <property type="match status" value="1"/>
</dbReference>
<evidence type="ECO:0000313" key="15">
    <source>
        <dbReference type="EMBL" id="GGW73976.1"/>
    </source>
</evidence>
<dbReference type="CDD" id="cd04877">
    <property type="entry name" value="ACT_TyrR"/>
    <property type="match status" value="1"/>
</dbReference>
<dbReference type="InterPro" id="IPR013767">
    <property type="entry name" value="PAS_fold"/>
</dbReference>
<dbReference type="InterPro" id="IPR000014">
    <property type="entry name" value="PAS"/>
</dbReference>
<gene>
    <name evidence="15" type="primary">tyrR</name>
    <name evidence="15" type="ORF">GCM10007391_02170</name>
</gene>
<evidence type="ECO:0000256" key="5">
    <source>
        <dbReference type="ARBA" id="ARBA00022797"/>
    </source>
</evidence>
<evidence type="ECO:0000256" key="6">
    <source>
        <dbReference type="ARBA" id="ARBA00022840"/>
    </source>
</evidence>
<dbReference type="Proteomes" id="UP000631300">
    <property type="component" value="Unassembled WGS sequence"/>
</dbReference>
<comment type="caution">
    <text evidence="15">The sequence shown here is derived from an EMBL/GenBank/DDBJ whole genome shotgun (WGS) entry which is preliminary data.</text>
</comment>
<dbReference type="AlphaFoldDB" id="A0A918JCA7"/>
<dbReference type="PROSITE" id="PS00675">
    <property type="entry name" value="SIGMA54_INTERACT_1"/>
    <property type="match status" value="1"/>
</dbReference>
<dbReference type="PROSITE" id="PS00688">
    <property type="entry name" value="SIGMA54_INTERACT_3"/>
    <property type="match status" value="1"/>
</dbReference>
<dbReference type="Pfam" id="PF18024">
    <property type="entry name" value="HTH_50"/>
    <property type="match status" value="1"/>
</dbReference>
<feature type="domain" description="ACT" evidence="14">
    <location>
        <begin position="2"/>
        <end position="75"/>
    </location>
</feature>
<proteinExistence type="predicted"/>
<dbReference type="InterPro" id="IPR003593">
    <property type="entry name" value="AAA+_ATPase"/>
</dbReference>
<dbReference type="CDD" id="cd00130">
    <property type="entry name" value="PAS"/>
    <property type="match status" value="1"/>
</dbReference>
<dbReference type="GO" id="GO:0006355">
    <property type="term" value="P:regulation of DNA-templated transcription"/>
    <property type="evidence" value="ECO:0007669"/>
    <property type="project" value="InterPro"/>
</dbReference>
<dbReference type="SUPFAM" id="SSF46689">
    <property type="entry name" value="Homeodomain-like"/>
    <property type="match status" value="1"/>
</dbReference>
<dbReference type="SUPFAM" id="SSF55785">
    <property type="entry name" value="PYP-like sensor domain (PAS domain)"/>
    <property type="match status" value="1"/>
</dbReference>
<keyword evidence="4" id="KW-0547">Nucleotide-binding</keyword>
<dbReference type="SMART" id="SM00382">
    <property type="entry name" value="AAA"/>
    <property type="match status" value="1"/>
</dbReference>
<sequence length="518" mass="58352">MRLEISCQDRLGITQDVLDILVAHEIDLRGIEIDPTGKIFLNFPNIEFADFQHLMPKIRRIQGIDDVKTTLFMPGEREKKQLLAILRTLPDPVFSIDTRGQILMCNEAVTSGLEMAYAEIGGSDISELVKGFNFHRWMENDDVQPQSSKVKFIQQDYLADMLPITVADEENNVIMAGAVVMLKSEMRLGQQFSAFHQPQTDSFDHFVTVSSAMARTVKEAKQVADLDAPIVIFGETGTGKEMIARACHNASRRQSAAFLALNCASLPDSVAETELFGYGPDTYNQQEARPGLLEQAKGGTLLLDEVADMSSQLQAKLLRVLEDGEFRRVGERDPVPVDVRFICTTCRDLGQLVEEGRFRKELYYRLNVLSLIMPSLKERRQDIVSLAESFIQQHSAKLGRRPAKLSKSCVDFLLQYPWPGNVRQLQNALYRALSLLDGNELTKEDIQLPSCAPSVTYIDENFEGTLDEEVKKFEKDLLRRLYPSYPSTRQLAKKLGLSHTAIANKLREYGINKATVKL</sequence>
<reference evidence="15" key="1">
    <citation type="journal article" date="2014" name="Int. J. Syst. Evol. Microbiol.">
        <title>Complete genome sequence of Corynebacterium casei LMG S-19264T (=DSM 44701T), isolated from a smear-ripened cheese.</title>
        <authorList>
            <consortium name="US DOE Joint Genome Institute (JGI-PGF)"/>
            <person name="Walter F."/>
            <person name="Albersmeier A."/>
            <person name="Kalinowski J."/>
            <person name="Ruckert C."/>
        </authorList>
    </citation>
    <scope>NUCLEOTIDE SEQUENCE</scope>
    <source>
        <strain evidence="15">KCTC 22164</strain>
    </source>
</reference>
<keyword evidence="3" id="KW-0678">Repressor</keyword>
<feature type="domain" description="PAS" evidence="13">
    <location>
        <begin position="78"/>
        <end position="129"/>
    </location>
</feature>
<name>A0A918JCA7_9ALTE</name>
<keyword evidence="2" id="KW-0963">Cytoplasm</keyword>
<keyword evidence="7" id="KW-0805">Transcription regulation</keyword>
<evidence type="ECO:0000256" key="10">
    <source>
        <dbReference type="ARBA" id="ARBA00023163"/>
    </source>
</evidence>
<dbReference type="Gene3D" id="3.30.450.20">
    <property type="entry name" value="PAS domain"/>
    <property type="match status" value="1"/>
</dbReference>
<dbReference type="InterPro" id="IPR025662">
    <property type="entry name" value="Sigma_54_int_dom_ATP-bd_1"/>
</dbReference>
<dbReference type="InterPro" id="IPR002078">
    <property type="entry name" value="Sigma_54_int"/>
</dbReference>
<evidence type="ECO:0000259" key="13">
    <source>
        <dbReference type="PROSITE" id="PS50112"/>
    </source>
</evidence>
<feature type="domain" description="Sigma-54 factor interaction" evidence="12">
    <location>
        <begin position="206"/>
        <end position="434"/>
    </location>
</feature>
<evidence type="ECO:0000256" key="8">
    <source>
        <dbReference type="ARBA" id="ARBA00023125"/>
    </source>
</evidence>
<dbReference type="InterPro" id="IPR058031">
    <property type="entry name" value="AAA_lid_NorR"/>
</dbReference>
<dbReference type="Pfam" id="PF00989">
    <property type="entry name" value="PAS"/>
    <property type="match status" value="1"/>
</dbReference>
<dbReference type="Pfam" id="PF25601">
    <property type="entry name" value="AAA_lid_14"/>
    <property type="match status" value="1"/>
</dbReference>
<keyword evidence="9" id="KW-0010">Activator</keyword>
<dbReference type="InterPro" id="IPR045865">
    <property type="entry name" value="ACT-like_dom_sf"/>
</dbReference>
<dbReference type="InterPro" id="IPR030828">
    <property type="entry name" value="HTH_TyrR"/>
</dbReference>
<dbReference type="PANTHER" id="PTHR32071">
    <property type="entry name" value="TRANSCRIPTIONAL REGULATORY PROTEIN"/>
    <property type="match status" value="1"/>
</dbReference>
<dbReference type="EMBL" id="BMXP01000001">
    <property type="protein sequence ID" value="GGW73976.1"/>
    <property type="molecule type" value="Genomic_DNA"/>
</dbReference>
<keyword evidence="5" id="KW-0058">Aromatic hydrocarbons catabolism</keyword>
<organism evidence="15 16">
    <name type="scientific">Alteromonas halophila</name>
    <dbReference type="NCBI Taxonomy" id="516698"/>
    <lineage>
        <taxon>Bacteria</taxon>
        <taxon>Pseudomonadati</taxon>
        <taxon>Pseudomonadota</taxon>
        <taxon>Gammaproteobacteria</taxon>
        <taxon>Alteromonadales</taxon>
        <taxon>Alteromonadaceae</taxon>
        <taxon>Alteromonas/Salinimonas group</taxon>
        <taxon>Alteromonas</taxon>
    </lineage>
</organism>
<dbReference type="Gene3D" id="3.30.70.260">
    <property type="match status" value="1"/>
</dbReference>
<dbReference type="SUPFAM" id="SSF55021">
    <property type="entry name" value="ACT-like"/>
    <property type="match status" value="1"/>
</dbReference>
<dbReference type="RefSeq" id="WP_189403243.1">
    <property type="nucleotide sequence ID" value="NZ_BMXP01000001.1"/>
</dbReference>
<dbReference type="InterPro" id="IPR035965">
    <property type="entry name" value="PAS-like_dom_sf"/>
</dbReference>
<dbReference type="Gene3D" id="3.40.50.300">
    <property type="entry name" value="P-loop containing nucleotide triphosphate hydrolases"/>
    <property type="match status" value="1"/>
</dbReference>
<accession>A0A918JCA7</accession>
<evidence type="ECO:0000256" key="4">
    <source>
        <dbReference type="ARBA" id="ARBA00022741"/>
    </source>
</evidence>
<dbReference type="PROSITE" id="PS50112">
    <property type="entry name" value="PAS"/>
    <property type="match status" value="1"/>
</dbReference>
<dbReference type="InterPro" id="IPR025944">
    <property type="entry name" value="Sigma_54_int_dom_CS"/>
</dbReference>
<dbReference type="InterPro" id="IPR009057">
    <property type="entry name" value="Homeodomain-like_sf"/>
</dbReference>
<keyword evidence="8" id="KW-0238">DNA-binding</keyword>
<evidence type="ECO:0000259" key="14">
    <source>
        <dbReference type="PROSITE" id="PS51671"/>
    </source>
</evidence>
<evidence type="ECO:0000313" key="16">
    <source>
        <dbReference type="Proteomes" id="UP000631300"/>
    </source>
</evidence>
<dbReference type="GO" id="GO:0005737">
    <property type="term" value="C:cytoplasm"/>
    <property type="evidence" value="ECO:0007669"/>
    <property type="project" value="UniProtKB-SubCell"/>
</dbReference>
<dbReference type="Gene3D" id="1.10.8.60">
    <property type="match status" value="1"/>
</dbReference>
<dbReference type="PROSITE" id="PS50045">
    <property type="entry name" value="SIGMA54_INTERACT_4"/>
    <property type="match status" value="1"/>
</dbReference>
<evidence type="ECO:0000256" key="3">
    <source>
        <dbReference type="ARBA" id="ARBA00022491"/>
    </source>
</evidence>
<evidence type="ECO:0000256" key="1">
    <source>
        <dbReference type="ARBA" id="ARBA00004496"/>
    </source>
</evidence>